<comment type="cofactor">
    <cofactor evidence="7">
        <name>Ca(2+)</name>
        <dbReference type="ChEBI" id="CHEBI:29108"/>
    </cofactor>
    <text evidence="7">Binds 2 calcium ions per subunit.</text>
</comment>
<dbReference type="InterPro" id="IPR002640">
    <property type="entry name" value="Arylesterase"/>
</dbReference>
<gene>
    <name evidence="9" type="primary">PON2</name>
</gene>
<dbReference type="SUPFAM" id="SSF63829">
    <property type="entry name" value="Calcium-dependent phosphotriesterase"/>
    <property type="match status" value="1"/>
</dbReference>
<reference evidence="9" key="1">
    <citation type="submission" date="2025-08" db="UniProtKB">
        <authorList>
            <consortium name="RefSeq"/>
        </authorList>
    </citation>
    <scope>IDENTIFICATION</scope>
    <source>
        <tissue evidence="9">Blood</tissue>
    </source>
</reference>
<evidence type="ECO:0000313" key="9">
    <source>
        <dbReference type="RefSeq" id="XP_070473659.1"/>
    </source>
</evidence>
<dbReference type="InterPro" id="IPR051288">
    <property type="entry name" value="Serum_paraoxonase/arylesterase"/>
</dbReference>
<dbReference type="Gene3D" id="2.120.10.30">
    <property type="entry name" value="TolB, C-terminal domain"/>
    <property type="match status" value="2"/>
</dbReference>
<keyword evidence="7" id="KW-0106">Calcium</keyword>
<evidence type="ECO:0000256" key="4">
    <source>
        <dbReference type="ARBA" id="ARBA00022801"/>
    </source>
</evidence>
<keyword evidence="7" id="KW-0479">Metal-binding</keyword>
<comment type="catalytic activity">
    <reaction evidence="1 7">
        <text>a phenyl acetate + H2O = a phenol + acetate + H(+)</text>
        <dbReference type="Rhea" id="RHEA:17309"/>
        <dbReference type="ChEBI" id="CHEBI:15377"/>
        <dbReference type="ChEBI" id="CHEBI:15378"/>
        <dbReference type="ChEBI" id="CHEBI:30089"/>
        <dbReference type="ChEBI" id="CHEBI:33853"/>
        <dbReference type="ChEBI" id="CHEBI:140310"/>
        <dbReference type="EC" id="3.1.1.2"/>
    </reaction>
</comment>
<evidence type="ECO:0000256" key="1">
    <source>
        <dbReference type="ARBA" id="ARBA00000368"/>
    </source>
</evidence>
<dbReference type="PRINTS" id="PR01785">
    <property type="entry name" value="PARAOXONASE"/>
</dbReference>
<dbReference type="GeneID" id="103542650"/>
<keyword evidence="8" id="KW-1185">Reference proteome</keyword>
<comment type="catalytic activity">
    <reaction evidence="2">
        <text>an N-acyl-L-homoserine lactone + H2O = an N-acyl-L-homoserine + H(+)</text>
        <dbReference type="Rhea" id="RHEA:22576"/>
        <dbReference type="ChEBI" id="CHEBI:15377"/>
        <dbReference type="ChEBI" id="CHEBI:15378"/>
        <dbReference type="ChEBI" id="CHEBI:55474"/>
        <dbReference type="ChEBI" id="CHEBI:58921"/>
        <dbReference type="EC" id="3.1.1.81"/>
    </reaction>
</comment>
<proteinExistence type="inferred from homology"/>
<name>A0ABM4P8Y4_EQUPR</name>
<keyword evidence="4 7" id="KW-0378">Hydrolase</keyword>
<organism evidence="8 9">
    <name type="scientific">Equus przewalskii</name>
    <name type="common">Przewalski's horse</name>
    <name type="synonym">Equus caballus przewalskii</name>
    <dbReference type="NCBI Taxonomy" id="9798"/>
    <lineage>
        <taxon>Eukaryota</taxon>
        <taxon>Metazoa</taxon>
        <taxon>Chordata</taxon>
        <taxon>Craniata</taxon>
        <taxon>Vertebrata</taxon>
        <taxon>Euteleostomi</taxon>
        <taxon>Mammalia</taxon>
        <taxon>Eutheria</taxon>
        <taxon>Laurasiatheria</taxon>
        <taxon>Perissodactyla</taxon>
        <taxon>Equidae</taxon>
        <taxon>Equus</taxon>
    </lineage>
</organism>
<evidence type="ECO:0000256" key="3">
    <source>
        <dbReference type="ARBA" id="ARBA00008595"/>
    </source>
</evidence>
<dbReference type="PANTHER" id="PTHR11799:SF17">
    <property type="entry name" value="SERUM PARAOXONASE_ARYLESTERASE 2"/>
    <property type="match status" value="1"/>
</dbReference>
<dbReference type="RefSeq" id="XP_070473659.1">
    <property type="nucleotide sequence ID" value="XM_070617558.1"/>
</dbReference>
<evidence type="ECO:0000256" key="6">
    <source>
        <dbReference type="ARBA" id="ARBA00023180"/>
    </source>
</evidence>
<evidence type="ECO:0000313" key="8">
    <source>
        <dbReference type="Proteomes" id="UP001652662"/>
    </source>
</evidence>
<accession>A0ABM4P8Y4</accession>
<dbReference type="InterPro" id="IPR011042">
    <property type="entry name" value="6-blade_b-propeller_TolB-like"/>
</dbReference>
<evidence type="ECO:0000256" key="5">
    <source>
        <dbReference type="ARBA" id="ARBA00023157"/>
    </source>
</evidence>
<dbReference type="Proteomes" id="UP001652662">
    <property type="component" value="Chromosome 4"/>
</dbReference>
<comment type="similarity">
    <text evidence="3 7">Belongs to the paraoxonase family.</text>
</comment>
<dbReference type="PANTHER" id="PTHR11799">
    <property type="entry name" value="PARAOXONASE"/>
    <property type="match status" value="1"/>
</dbReference>
<protein>
    <recommendedName>
        <fullName evidence="7">Paraoxonase</fullName>
        <ecNumber evidence="7">3.1.1.2</ecNumber>
    </recommendedName>
</protein>
<evidence type="ECO:0000256" key="7">
    <source>
        <dbReference type="RuleBase" id="RU368025"/>
    </source>
</evidence>
<keyword evidence="5 7" id="KW-1015">Disulfide bond</keyword>
<evidence type="ECO:0000256" key="2">
    <source>
        <dbReference type="ARBA" id="ARBA00000450"/>
    </source>
</evidence>
<keyword evidence="6 7" id="KW-0325">Glycoprotein</keyword>
<dbReference type="EC" id="3.1.1.2" evidence="7"/>
<sequence length="287" mass="32072">MGRLAALTLLGIALALLGERLLLFRNRLKTSREIESLDLPNCRLIKGIEAGSEDIDILPNGLAFFSVGLKFPGLHSFAPDKPGGILMMDLKEENPRALELRISRGFNLASFNPHGISTFIDTDDTVYLFVVNHPEFRNTVEIFKFEEEDNSLLHLKTIKHELLPRYIYVADILAHEIHVLEKHPNMNLTHLKVLELDTLVDNLSIDPSSGDILVGCHPNGQKLLVYDPNNPPSSEVLRIQNILSEKPTVTTVYANNGSVLQGSSVASVYDRKLLIGTLYHRALYCEL</sequence>